<feature type="domain" description="Histidine kinase" evidence="10">
    <location>
        <begin position="1373"/>
        <end position="1509"/>
    </location>
</feature>
<feature type="domain" description="HPt" evidence="13">
    <location>
        <begin position="712"/>
        <end position="814"/>
    </location>
</feature>
<evidence type="ECO:0000256" key="3">
    <source>
        <dbReference type="ARBA" id="ARBA00022553"/>
    </source>
</evidence>
<dbReference type="SUPFAM" id="SSF47226">
    <property type="entry name" value="Histidine-containing phosphotransfer domain, HPT domain"/>
    <property type="match status" value="4"/>
</dbReference>
<dbReference type="Gene3D" id="3.40.50.2300">
    <property type="match status" value="1"/>
</dbReference>
<dbReference type="Gene3D" id="3.30.565.10">
    <property type="entry name" value="Histidine kinase-like ATPase, C-terminal domain"/>
    <property type="match status" value="1"/>
</dbReference>
<dbReference type="Pfam" id="PF00072">
    <property type="entry name" value="Response_reg"/>
    <property type="match status" value="1"/>
</dbReference>
<feature type="modified residue" description="Phosphohistidine" evidence="7">
    <location>
        <position position="757"/>
    </location>
</feature>
<evidence type="ECO:0000256" key="5">
    <source>
        <dbReference type="ARBA" id="ARBA00022777"/>
    </source>
</evidence>
<dbReference type="EC" id="2.7.13.3" evidence="2"/>
<dbReference type="InterPro" id="IPR001789">
    <property type="entry name" value="Sig_transdc_resp-reg_receiver"/>
</dbReference>
<evidence type="ECO:0000313" key="14">
    <source>
        <dbReference type="EMBL" id="GAA4094186.1"/>
    </source>
</evidence>
<dbReference type="PRINTS" id="PR00344">
    <property type="entry name" value="BCTRLSENSOR"/>
</dbReference>
<dbReference type="Gene3D" id="2.30.30.40">
    <property type="entry name" value="SH3 Domains"/>
    <property type="match status" value="1"/>
</dbReference>
<proteinExistence type="predicted"/>
<dbReference type="InterPro" id="IPR004105">
    <property type="entry name" value="CheA-like_dim"/>
</dbReference>
<evidence type="ECO:0000259" key="13">
    <source>
        <dbReference type="PROSITE" id="PS50894"/>
    </source>
</evidence>
<feature type="modified residue" description="4-aspartylphosphate" evidence="8">
    <location>
        <position position="1722"/>
    </location>
</feature>
<dbReference type="RefSeq" id="WP_344934785.1">
    <property type="nucleotide sequence ID" value="NZ_BAABDM010000002.1"/>
</dbReference>
<feature type="modified residue" description="Phosphohistidine" evidence="7">
    <location>
        <position position="1064"/>
    </location>
</feature>
<name>A0ABP7WR11_9GAMM</name>
<dbReference type="SUPFAM" id="SSF52172">
    <property type="entry name" value="CheY-like"/>
    <property type="match status" value="1"/>
</dbReference>
<dbReference type="PANTHER" id="PTHR43395:SF8">
    <property type="entry name" value="HISTIDINE KINASE"/>
    <property type="match status" value="1"/>
</dbReference>
<protein>
    <recommendedName>
        <fullName evidence="2">histidine kinase</fullName>
        <ecNumber evidence="2">2.7.13.3</ecNumber>
    </recommendedName>
</protein>
<dbReference type="SUPFAM" id="SSF50341">
    <property type="entry name" value="CheW-like"/>
    <property type="match status" value="1"/>
</dbReference>
<comment type="caution">
    <text evidence="14">The sequence shown here is derived from an EMBL/GenBank/DDBJ whole genome shotgun (WGS) entry which is preliminary data.</text>
</comment>
<evidence type="ECO:0000256" key="8">
    <source>
        <dbReference type="PROSITE-ProRule" id="PRU00169"/>
    </source>
</evidence>
<dbReference type="PANTHER" id="PTHR43395">
    <property type="entry name" value="SENSOR HISTIDINE KINASE CHEA"/>
    <property type="match status" value="1"/>
</dbReference>
<evidence type="ECO:0000259" key="11">
    <source>
        <dbReference type="PROSITE" id="PS50110"/>
    </source>
</evidence>
<feature type="modified residue" description="Phosphohistidine" evidence="7">
    <location>
        <position position="622"/>
    </location>
</feature>
<evidence type="ECO:0000256" key="9">
    <source>
        <dbReference type="SAM" id="MobiDB-lite"/>
    </source>
</evidence>
<dbReference type="PROSITE" id="PS50851">
    <property type="entry name" value="CHEW"/>
    <property type="match status" value="1"/>
</dbReference>
<dbReference type="Pfam" id="PF01584">
    <property type="entry name" value="CheW"/>
    <property type="match status" value="1"/>
</dbReference>
<evidence type="ECO:0000256" key="7">
    <source>
        <dbReference type="PROSITE-ProRule" id="PRU00110"/>
    </source>
</evidence>
<keyword evidence="3 8" id="KW-0597">Phosphoprotein</keyword>
<keyword evidence="5" id="KW-0418">Kinase</keyword>
<dbReference type="PROSITE" id="PS50109">
    <property type="entry name" value="HIS_KIN"/>
    <property type="match status" value="1"/>
</dbReference>
<evidence type="ECO:0000256" key="4">
    <source>
        <dbReference type="ARBA" id="ARBA00022679"/>
    </source>
</evidence>
<accession>A0ABP7WR11</accession>
<comment type="catalytic activity">
    <reaction evidence="1">
        <text>ATP + protein L-histidine = ADP + protein N-phospho-L-histidine.</text>
        <dbReference type="EC" id="2.7.13.3"/>
    </reaction>
</comment>
<sequence>MTDRRDYIALEWVSGEIAESLGQCVALLQEMQLTGNQAALARATAILHQVQGSLRMIEFSGPALLLEEMELALLSIQDGGMPRSQADLMQAVLSSAQALPTYLQRLSESQRELPASLILIFNDLRAVTRQPLLSSSVLFNPTLDVVNSGVENHQTLADGTFLELAGKLLKMYQIAMAAYFRGGDDQQNLVYLGKVCGRAAKLCSGKEQQYLWFAALALIEGLANKSIGRGFAIRDLLARLEIELSAFAELGAEASDRRVASALLKDILFYVASSKASTRYIAEASERHQLQTAFSGEGIGGDELTVYRTGIRGVVERELLSIAEQLSNNAHAADISVRCKQLSDTLAVVGMVEPLYSLRAISDGLEHGLSVGGNQSLANSLRRLAERLVEKPVELSEPDTAVASEEDAHSAVAKKCRAVLFDAQESIIAYVAEQWQSSHLEKVPEQLRELASDLRAADYVDSAGVLESCADYINQEIVSGQNVPEWQMLDALADALTAVDYYLERSAKGRQYADQGLLVGAQRGVARLGYPVSGAEASASATVLPWPNSVRSPSEDSATGNAARLAQATPEVDATIELDPDILEVFLEEAEEVLTQLNETLPQWHASVASSEHLAVVRRAFHTLKGSGRMVGAEQLAELAWSVEAMLNKIVDGRLNMDEARLHLIDQVIDQLPEMTTALAAGREISNTVVNGLMSRAKALTEQQAPAVTADGASDDDGLIAVFVGEADTHLSVLETFIEGVDSYPVRLTDEVQRALHTLKGSSKMAEVGPIAAIVTPLEGLVKELRSMRVTAEERLIALMSDVVREVRATIAEMDSVPVSALSTPHELARRINALAVQLVHEAEFSTDRDNSGELSPGALDAFLASNSDSIQALSDLLHEESNLQAASLIEHAPVMGVFAQRAEEINCEAIAELAQAVQVLLSHAKDPVGDDFTALLDAALDQLMEYLNQLAGEQTVLENSALIDQIRNYEASAKSADVVADADSLVPAEPLPSVASSAPITQESAAVDADSVVASENDVDPEIIEIFMEEAHDLIEGMDESIHRFSENREDQSRLDDIQRYLHTLKGGARLSGMTVLGDLSHDFETAIFTAVTKSASNTDAFFNTLQGFQDRLVSELGRINGVAPPEELSDVQPLAQIEESVSDDDVLGQVAELLPQNVTGRASSQLDAESGNSLSNSAGRAPQEMIKVPSALLERLINLAGETSIARGRVEEQVSEIHFSLEEMEITVERMQEQVRRLDIETEAQIIFRQEQVESEGADGFDPLEFDRYSQLQQLSRSLLESASDLTDLRGTLLEKSRDMETLLVQQSRVNTELQEGLMRSQMVHFARMVPRLRRGVRQVASELNKPIDFKVYNAEGEMDRRVLERIIPALEHMLRNAVDHGIESPAERLATGKRAEGEIIMRFDRQGGDVVIVISDDGAGIDLAAVRGKAEALGLVSSDAELSERQILEYIFHAGFSTASNVTQISGRGVGMDVVRSEIKQLGGAIEIQTIRGQGSRFEIRLPFTVSVNRALMVSVGGEIFAVPLNNIEGIVRVSPYELDVYYQDDGPDFEYAGQDYKLRYLGNLLGASKAPHLEGQVEPRPVLLIRNAEPATAVQVDSLLGSREVVVKTLGPQFAAVPGLSGATVLGDGSVVVILDMLASIRADTARQLLSDRSEATPQIEQANNRLVMVVDDSVTVRKVTSRLLARQHMEVALARDGIDAMNQLQDSERLPDVILLDIEMPRMDGFEVASRVRSNPRLKEIPIIMISSRTGQKHRQRAFALGVHNFLGKPYQEIQLLKAIDDVTSAMVTE</sequence>
<feature type="compositionally biased region" description="Polar residues" evidence="9">
    <location>
        <begin position="1163"/>
        <end position="1180"/>
    </location>
</feature>
<dbReference type="Pfam" id="PF02518">
    <property type="entry name" value="HATPase_c"/>
    <property type="match status" value="1"/>
</dbReference>
<dbReference type="InterPro" id="IPR008207">
    <property type="entry name" value="Sig_transdc_His_kin_Hpt_dom"/>
</dbReference>
<feature type="region of interest" description="Disordered" evidence="9">
    <location>
        <begin position="1163"/>
        <end position="1183"/>
    </location>
</feature>
<dbReference type="Gene3D" id="1.20.120.160">
    <property type="entry name" value="HPT domain"/>
    <property type="match status" value="4"/>
</dbReference>
<organism evidence="14 15">
    <name type="scientific">Zhongshania borealis</name>
    <dbReference type="NCBI Taxonomy" id="889488"/>
    <lineage>
        <taxon>Bacteria</taxon>
        <taxon>Pseudomonadati</taxon>
        <taxon>Pseudomonadota</taxon>
        <taxon>Gammaproteobacteria</taxon>
        <taxon>Cellvibrionales</taxon>
        <taxon>Spongiibacteraceae</taxon>
        <taxon>Zhongshania</taxon>
    </lineage>
</organism>
<keyword evidence="4" id="KW-0808">Transferase</keyword>
<dbReference type="InterPro" id="IPR058661">
    <property type="entry name" value="FimL_2nd"/>
</dbReference>
<dbReference type="SUPFAM" id="SSF55874">
    <property type="entry name" value="ATPase domain of HSP90 chaperone/DNA topoisomerase II/histidine kinase"/>
    <property type="match status" value="1"/>
</dbReference>
<dbReference type="SMART" id="SM00387">
    <property type="entry name" value="HATPase_c"/>
    <property type="match status" value="1"/>
</dbReference>
<dbReference type="Pfam" id="PF26379">
    <property type="entry name" value="FimL_2nd"/>
    <property type="match status" value="1"/>
</dbReference>
<evidence type="ECO:0000256" key="6">
    <source>
        <dbReference type="ARBA" id="ARBA00023012"/>
    </source>
</evidence>
<dbReference type="InterPro" id="IPR036061">
    <property type="entry name" value="CheW-like_dom_sf"/>
</dbReference>
<keyword evidence="15" id="KW-1185">Reference proteome</keyword>
<feature type="domain" description="Response regulatory" evidence="11">
    <location>
        <begin position="1671"/>
        <end position="1789"/>
    </location>
</feature>
<reference evidence="15" key="1">
    <citation type="journal article" date="2019" name="Int. J. Syst. Evol. Microbiol.">
        <title>The Global Catalogue of Microorganisms (GCM) 10K type strain sequencing project: providing services to taxonomists for standard genome sequencing and annotation.</title>
        <authorList>
            <consortium name="The Broad Institute Genomics Platform"/>
            <consortium name="The Broad Institute Genome Sequencing Center for Infectious Disease"/>
            <person name="Wu L."/>
            <person name="Ma J."/>
        </authorList>
    </citation>
    <scope>NUCLEOTIDE SEQUENCE [LARGE SCALE GENOMIC DNA]</scope>
    <source>
        <strain evidence="15">JCM 17304</strain>
    </source>
</reference>
<dbReference type="SMART" id="SM00260">
    <property type="entry name" value="CheW"/>
    <property type="match status" value="1"/>
</dbReference>
<dbReference type="InterPro" id="IPR011006">
    <property type="entry name" value="CheY-like_superfamily"/>
</dbReference>
<dbReference type="InterPro" id="IPR036641">
    <property type="entry name" value="HPT_dom_sf"/>
</dbReference>
<gene>
    <name evidence="14" type="ORF">GCM10022414_17630</name>
</gene>
<keyword evidence="6" id="KW-0902">Two-component regulatory system</keyword>
<evidence type="ECO:0000256" key="2">
    <source>
        <dbReference type="ARBA" id="ARBA00012438"/>
    </source>
</evidence>
<dbReference type="SMART" id="SM00448">
    <property type="entry name" value="REC"/>
    <property type="match status" value="1"/>
</dbReference>
<evidence type="ECO:0000256" key="1">
    <source>
        <dbReference type="ARBA" id="ARBA00000085"/>
    </source>
</evidence>
<feature type="domain" description="HPt" evidence="13">
    <location>
        <begin position="1017"/>
        <end position="1121"/>
    </location>
</feature>
<dbReference type="Proteomes" id="UP001500392">
    <property type="component" value="Unassembled WGS sequence"/>
</dbReference>
<dbReference type="CDD" id="cd00088">
    <property type="entry name" value="HPT"/>
    <property type="match status" value="2"/>
</dbReference>
<evidence type="ECO:0000259" key="12">
    <source>
        <dbReference type="PROSITE" id="PS50851"/>
    </source>
</evidence>
<evidence type="ECO:0000313" key="15">
    <source>
        <dbReference type="Proteomes" id="UP001500392"/>
    </source>
</evidence>
<dbReference type="InterPro" id="IPR002545">
    <property type="entry name" value="CheW-lke_dom"/>
</dbReference>
<feature type="domain" description="HPt" evidence="13">
    <location>
        <begin position="575"/>
        <end position="682"/>
    </location>
</feature>
<evidence type="ECO:0000259" key="10">
    <source>
        <dbReference type="PROSITE" id="PS50109"/>
    </source>
</evidence>
<dbReference type="InterPro" id="IPR003594">
    <property type="entry name" value="HATPase_dom"/>
</dbReference>
<dbReference type="SMART" id="SM00073">
    <property type="entry name" value="HPT"/>
    <property type="match status" value="3"/>
</dbReference>
<dbReference type="Pfam" id="PF01627">
    <property type="entry name" value="Hpt"/>
    <property type="match status" value="3"/>
</dbReference>
<dbReference type="InterPro" id="IPR036890">
    <property type="entry name" value="HATPase_C_sf"/>
</dbReference>
<feature type="domain" description="CheW-like" evidence="12">
    <location>
        <begin position="1511"/>
        <end position="1650"/>
    </location>
</feature>
<dbReference type="EMBL" id="BAABDM010000002">
    <property type="protein sequence ID" value="GAA4094186.1"/>
    <property type="molecule type" value="Genomic_DNA"/>
</dbReference>
<dbReference type="PROSITE" id="PS50894">
    <property type="entry name" value="HPT"/>
    <property type="match status" value="3"/>
</dbReference>
<dbReference type="InterPro" id="IPR004358">
    <property type="entry name" value="Sig_transdc_His_kin-like_C"/>
</dbReference>
<dbReference type="PROSITE" id="PS50110">
    <property type="entry name" value="RESPONSE_REGULATORY"/>
    <property type="match status" value="1"/>
</dbReference>
<dbReference type="SMART" id="SM01231">
    <property type="entry name" value="H-kinase_dim"/>
    <property type="match status" value="1"/>
</dbReference>
<dbReference type="InterPro" id="IPR051315">
    <property type="entry name" value="Bact_Chemotaxis_CheA"/>
</dbReference>
<dbReference type="InterPro" id="IPR005467">
    <property type="entry name" value="His_kinase_dom"/>
</dbReference>